<dbReference type="NCBIfam" id="TIGR03448">
    <property type="entry name" value="mycothiol_MshD"/>
    <property type="match status" value="1"/>
</dbReference>
<feature type="binding site" evidence="4">
    <location>
        <position position="224"/>
    </location>
    <ligand>
        <name>1D-myo-inositol 2-(L-cysteinylamino)-2-deoxy-alpha-D-glucopyranoside</name>
        <dbReference type="ChEBI" id="CHEBI:58887"/>
    </ligand>
</feature>
<feature type="binding site" evidence="4">
    <location>
        <position position="182"/>
    </location>
    <ligand>
        <name>1D-myo-inositol 2-(L-cysteinylamino)-2-deoxy-alpha-D-glucopyranoside</name>
        <dbReference type="ChEBI" id="CHEBI:58887"/>
    </ligand>
</feature>
<feature type="binding site" evidence="4">
    <location>
        <position position="35"/>
    </location>
    <ligand>
        <name>1D-myo-inositol 2-(L-cysteinylamino)-2-deoxy-alpha-D-glucopyranoside</name>
        <dbReference type="ChEBI" id="CHEBI:58887"/>
    </ligand>
</feature>
<dbReference type="CDD" id="cd04301">
    <property type="entry name" value="NAT_SF"/>
    <property type="match status" value="2"/>
</dbReference>
<comment type="similarity">
    <text evidence="4">Belongs to the acetyltransferase family. MshD subfamily.</text>
</comment>
<feature type="domain" description="N-acetyltransferase" evidence="5">
    <location>
        <begin position="1"/>
        <end position="152"/>
    </location>
</feature>
<dbReference type="Proteomes" id="UP001500166">
    <property type="component" value="Unassembled WGS sequence"/>
</dbReference>
<protein>
    <recommendedName>
        <fullName evidence="4">Mycothiol acetyltransferase</fullName>
        <shortName evidence="4">MSH acetyltransferase</shortName>
        <ecNumber evidence="4">2.3.1.189</ecNumber>
    </recommendedName>
    <alternativeName>
        <fullName evidence="4">Mycothiol synthase</fullName>
    </alternativeName>
</protein>
<dbReference type="SUPFAM" id="SSF55729">
    <property type="entry name" value="Acyl-CoA N-acyltransferases (Nat)"/>
    <property type="match status" value="1"/>
</dbReference>
<dbReference type="HAMAP" id="MF_01698">
    <property type="entry name" value="MshD"/>
    <property type="match status" value="1"/>
</dbReference>
<dbReference type="InterPro" id="IPR016181">
    <property type="entry name" value="Acyl_CoA_acyltransferase"/>
</dbReference>
<evidence type="ECO:0000256" key="1">
    <source>
        <dbReference type="ARBA" id="ARBA00022679"/>
    </source>
</evidence>
<name>A0ABN2XG52_9MICC</name>
<proteinExistence type="inferred from homology"/>
<feature type="binding site" evidence="4">
    <location>
        <position position="275"/>
    </location>
    <ligand>
        <name>1D-myo-inositol 2-(L-cysteinylamino)-2-deoxy-alpha-D-glucopyranoside</name>
        <dbReference type="ChEBI" id="CHEBI:58887"/>
    </ligand>
</feature>
<feature type="binding site" evidence="4">
    <location>
        <begin position="248"/>
        <end position="254"/>
    </location>
    <ligand>
        <name>acetyl-CoA</name>
        <dbReference type="ChEBI" id="CHEBI:57288"/>
        <label>2</label>
    </ligand>
</feature>
<dbReference type="Pfam" id="PF00583">
    <property type="entry name" value="Acetyltransf_1"/>
    <property type="match status" value="2"/>
</dbReference>
<comment type="function">
    <text evidence="4">Catalyzes the transfer of acetyl from acetyl-CoA to desacetylmycothiol (Cys-GlcN-Ins) to form mycothiol.</text>
</comment>
<dbReference type="Gene3D" id="3.40.630.30">
    <property type="match status" value="1"/>
</dbReference>
<evidence type="ECO:0000256" key="2">
    <source>
        <dbReference type="ARBA" id="ARBA00022737"/>
    </source>
</evidence>
<evidence type="ECO:0000313" key="7">
    <source>
        <dbReference type="Proteomes" id="UP001500166"/>
    </source>
</evidence>
<reference evidence="6 7" key="1">
    <citation type="journal article" date="2019" name="Int. J. Syst. Evol. Microbiol.">
        <title>The Global Catalogue of Microorganisms (GCM) 10K type strain sequencing project: providing services to taxonomists for standard genome sequencing and annotation.</title>
        <authorList>
            <consortium name="The Broad Institute Genomics Platform"/>
            <consortium name="The Broad Institute Genome Sequencing Center for Infectious Disease"/>
            <person name="Wu L."/>
            <person name="Ma J."/>
        </authorList>
    </citation>
    <scope>NUCLEOTIDE SEQUENCE [LARGE SCALE GENOMIC DNA]</scope>
    <source>
        <strain evidence="6 7">JCM 15914</strain>
    </source>
</reference>
<dbReference type="InterPro" id="IPR000182">
    <property type="entry name" value="GNAT_dom"/>
</dbReference>
<evidence type="ECO:0000256" key="4">
    <source>
        <dbReference type="HAMAP-Rule" id="MF_01698"/>
    </source>
</evidence>
<organism evidence="6 7">
    <name type="scientific">Kocuria atrinae</name>
    <dbReference type="NCBI Taxonomy" id="592377"/>
    <lineage>
        <taxon>Bacteria</taxon>
        <taxon>Bacillati</taxon>
        <taxon>Actinomycetota</taxon>
        <taxon>Actinomycetes</taxon>
        <taxon>Micrococcales</taxon>
        <taxon>Micrococcaceae</taxon>
        <taxon>Kocuria</taxon>
    </lineage>
</organism>
<gene>
    <name evidence="4 6" type="primary">mshD</name>
    <name evidence="6" type="ORF">GCM10009824_04270</name>
</gene>
<feature type="binding site" evidence="4">
    <location>
        <position position="237"/>
    </location>
    <ligand>
        <name>1D-myo-inositol 2-(L-cysteinylamino)-2-deoxy-alpha-D-glucopyranoside</name>
        <dbReference type="ChEBI" id="CHEBI:58887"/>
    </ligand>
</feature>
<evidence type="ECO:0000256" key="3">
    <source>
        <dbReference type="ARBA" id="ARBA00023315"/>
    </source>
</evidence>
<dbReference type="PROSITE" id="PS51186">
    <property type="entry name" value="GNAT"/>
    <property type="match status" value="2"/>
</dbReference>
<comment type="subunit">
    <text evidence="4">Monomer.</text>
</comment>
<dbReference type="EC" id="2.3.1.189" evidence="4"/>
<accession>A0ABN2XG52</accession>
<feature type="binding site" evidence="4">
    <location>
        <begin position="241"/>
        <end position="243"/>
    </location>
    <ligand>
        <name>acetyl-CoA</name>
        <dbReference type="ChEBI" id="CHEBI:57288"/>
        <label>2</label>
    </ligand>
</feature>
<dbReference type="PANTHER" id="PTHR43072">
    <property type="entry name" value="N-ACETYLTRANSFERASE"/>
    <property type="match status" value="1"/>
</dbReference>
<keyword evidence="3 4" id="KW-0012">Acyltransferase</keyword>
<sequence>MPVTILSQDGIAHSAALTELAQRAARADGDPPFSDQTLVDVRAAKAGLRSVTATDGDALVGIAVINPDPDQASTFTVELVVDPDHRGAGIGTAIAREVRGQVEGTVEAWAHGNHPGAQRLAETYGLSAVRDLYRLKRPLHGASDLPLPLDLAEGLEIRPFEVDRDENGWLKVNSQAFSDHPEQGKMTLDDLRQREAEGWFDAPGFLLAVRTDDPQDIQGFHWTKIHPASDGSPAMGEVYAVGISPEQQGKGLGKALTAAGINYLAEQDLEHVMLYVDGDNTAAMALYEKLGFERWHLDVMFRGEING</sequence>
<keyword evidence="2 4" id="KW-0677">Repeat</keyword>
<keyword evidence="1 4" id="KW-0808">Transferase</keyword>
<dbReference type="InterPro" id="IPR017813">
    <property type="entry name" value="Mycothiol_AcTrfase"/>
</dbReference>
<dbReference type="RefSeq" id="WP_344223433.1">
    <property type="nucleotide sequence ID" value="NZ_BAAAQA010000003.1"/>
</dbReference>
<keyword evidence="7" id="KW-1185">Reference proteome</keyword>
<comment type="caution">
    <text evidence="6">The sequence shown here is derived from an EMBL/GenBank/DDBJ whole genome shotgun (WGS) entry which is preliminary data.</text>
</comment>
<evidence type="ECO:0000259" key="5">
    <source>
        <dbReference type="PROSITE" id="PS51186"/>
    </source>
</evidence>
<feature type="binding site" evidence="4">
    <location>
        <begin position="79"/>
        <end position="81"/>
    </location>
    <ligand>
        <name>acetyl-CoA</name>
        <dbReference type="ChEBI" id="CHEBI:57288"/>
        <label>1</label>
    </ligand>
</feature>
<dbReference type="PIRSF" id="PIRSF021524">
    <property type="entry name" value="MSH_acetyltransferase"/>
    <property type="match status" value="1"/>
</dbReference>
<comment type="catalytic activity">
    <reaction evidence="4">
        <text>1D-myo-inositol 2-(L-cysteinylamino)-2-deoxy-alpha-D-glucopyranoside + acetyl-CoA = mycothiol + CoA + H(+)</text>
        <dbReference type="Rhea" id="RHEA:26172"/>
        <dbReference type="ChEBI" id="CHEBI:15378"/>
        <dbReference type="ChEBI" id="CHEBI:16768"/>
        <dbReference type="ChEBI" id="CHEBI:57287"/>
        <dbReference type="ChEBI" id="CHEBI:57288"/>
        <dbReference type="ChEBI" id="CHEBI:58887"/>
        <dbReference type="EC" id="2.3.1.189"/>
    </reaction>
</comment>
<feature type="domain" description="N-acetyltransferase" evidence="5">
    <location>
        <begin position="155"/>
        <end position="307"/>
    </location>
</feature>
<dbReference type="EMBL" id="BAAAQA010000003">
    <property type="protein sequence ID" value="GAA2109983.1"/>
    <property type="molecule type" value="Genomic_DNA"/>
</dbReference>
<comment type="caution">
    <text evidence="4">Lacks conserved residue(s) required for the propagation of feature annotation.</text>
</comment>
<evidence type="ECO:0000313" key="6">
    <source>
        <dbReference type="EMBL" id="GAA2109983.1"/>
    </source>
</evidence>